<dbReference type="NCBIfam" id="TIGR01349">
    <property type="entry name" value="PDHac_trf_mito"/>
    <property type="match status" value="1"/>
</dbReference>
<evidence type="ECO:0000256" key="7">
    <source>
        <dbReference type="ARBA" id="ARBA00048370"/>
    </source>
</evidence>
<dbReference type="RefSeq" id="WP_012236432.1">
    <property type="nucleotide sequence ID" value="NC_010162.1"/>
</dbReference>
<dbReference type="GO" id="GO:0004742">
    <property type="term" value="F:dihydrolipoyllysine-residue acetyltransferase activity"/>
    <property type="evidence" value="ECO:0007669"/>
    <property type="project" value="UniProtKB-UniRule"/>
</dbReference>
<dbReference type="Gene3D" id="2.40.50.100">
    <property type="match status" value="1"/>
</dbReference>
<dbReference type="EMBL" id="AM746676">
    <property type="protein sequence ID" value="CAN93962.1"/>
    <property type="molecule type" value="Genomic_DNA"/>
</dbReference>
<comment type="subunit">
    <text evidence="2">Forms a 24-polypeptide structural core with octahedral symmetry.</text>
</comment>
<name>A9GWQ7_SORC5</name>
<sequence length="438" mass="45834">MAKVLELPKLSPTMEEGQISAWHKKEGDAIDIDDLLAEVETDKATMEYKSFDRGTLLKILVPAGSVVQLGQPVAIIGTPGEDVSALAGGSGGAAAAKPSAAEAQPKGERAAPPAGGDAPVTSPPPAARGEAVSPPTQPAAPQPSSNGRVKASPYVRKLGRERGLDLSSVAGSGPRGRIVARDLEGLKPAPAAAAKATAPGELAAPEVRPLSMMRKAIARRLTESKQTVPHFYLSIDVDADPLNALREQINADLAATAAEGEKPAKVSFNDLLVKACAIALVRVPECNAQFTPDAILVHQRVDISVAVAVPEGLVTPVVRDVDRKQVLDIAAEVRELAGRAKAKKLRPEEMANGTFSISNLGMYGIDNFGAVINPPEGAILAVGQVRREPVVRGEQIVPGRRLSMTLSCDHRVVDGAVGATFLKVLRQLLEHPTQILIG</sequence>
<feature type="domain" description="Lipoyl-binding" evidence="10">
    <location>
        <begin position="2"/>
        <end position="77"/>
    </location>
</feature>
<dbReference type="OrthoDB" id="9805770at2"/>
<dbReference type="InterPro" id="IPR045257">
    <property type="entry name" value="E2/Pdx1"/>
</dbReference>
<dbReference type="InterPro" id="IPR004167">
    <property type="entry name" value="PSBD"/>
</dbReference>
<evidence type="ECO:0000256" key="9">
    <source>
        <dbReference type="SAM" id="MobiDB-lite"/>
    </source>
</evidence>
<dbReference type="SUPFAM" id="SSF47005">
    <property type="entry name" value="Peripheral subunit-binding domain of 2-oxo acid dehydrogenase complex"/>
    <property type="match status" value="1"/>
</dbReference>
<dbReference type="EC" id="2.3.1.12" evidence="8"/>
<dbReference type="InterPro" id="IPR023213">
    <property type="entry name" value="CAT-like_dom_sf"/>
</dbReference>
<dbReference type="GO" id="GO:0045254">
    <property type="term" value="C:pyruvate dehydrogenase complex"/>
    <property type="evidence" value="ECO:0007669"/>
    <property type="project" value="UniProtKB-UniRule"/>
</dbReference>
<reference evidence="12 13" key="1">
    <citation type="journal article" date="2007" name="Nat. Biotechnol.">
        <title>Complete genome sequence of the myxobacterium Sorangium cellulosum.</title>
        <authorList>
            <person name="Schneiker S."/>
            <person name="Perlova O."/>
            <person name="Kaiser O."/>
            <person name="Gerth K."/>
            <person name="Alici A."/>
            <person name="Altmeyer M.O."/>
            <person name="Bartels D."/>
            <person name="Bekel T."/>
            <person name="Beyer S."/>
            <person name="Bode E."/>
            <person name="Bode H.B."/>
            <person name="Bolten C.J."/>
            <person name="Choudhuri J.V."/>
            <person name="Doss S."/>
            <person name="Elnakady Y.A."/>
            <person name="Frank B."/>
            <person name="Gaigalat L."/>
            <person name="Goesmann A."/>
            <person name="Groeger C."/>
            <person name="Gross F."/>
            <person name="Jelsbak L."/>
            <person name="Jelsbak L."/>
            <person name="Kalinowski J."/>
            <person name="Kegler C."/>
            <person name="Knauber T."/>
            <person name="Konietzny S."/>
            <person name="Kopp M."/>
            <person name="Krause L."/>
            <person name="Krug D."/>
            <person name="Linke B."/>
            <person name="Mahmud T."/>
            <person name="Martinez-Arias R."/>
            <person name="McHardy A.C."/>
            <person name="Merai M."/>
            <person name="Meyer F."/>
            <person name="Mormann S."/>
            <person name="Munoz-Dorado J."/>
            <person name="Perez J."/>
            <person name="Pradella S."/>
            <person name="Rachid S."/>
            <person name="Raddatz G."/>
            <person name="Rosenau F."/>
            <person name="Rueckert C."/>
            <person name="Sasse F."/>
            <person name="Scharfe M."/>
            <person name="Schuster S.C."/>
            <person name="Suen G."/>
            <person name="Treuner-Lange A."/>
            <person name="Velicer G.J."/>
            <person name="Vorholter F.-J."/>
            <person name="Weissman K.J."/>
            <person name="Welch R.D."/>
            <person name="Wenzel S.C."/>
            <person name="Whitworth D.E."/>
            <person name="Wilhelm S."/>
            <person name="Wittmann C."/>
            <person name="Bloecker H."/>
            <person name="Puehler A."/>
            <person name="Mueller R."/>
        </authorList>
    </citation>
    <scope>NUCLEOTIDE SEQUENCE [LARGE SCALE GENOMIC DNA]</scope>
    <source>
        <strain evidence="13">So ce56</strain>
    </source>
</reference>
<evidence type="ECO:0000256" key="8">
    <source>
        <dbReference type="RuleBase" id="RU361137"/>
    </source>
</evidence>
<evidence type="ECO:0000313" key="12">
    <source>
        <dbReference type="EMBL" id="CAN93962.1"/>
    </source>
</evidence>
<dbReference type="InterPro" id="IPR000089">
    <property type="entry name" value="Biotin_lipoyl"/>
</dbReference>
<dbReference type="KEGG" id="scl:sce3802"/>
<evidence type="ECO:0000259" key="11">
    <source>
        <dbReference type="PROSITE" id="PS51826"/>
    </source>
</evidence>
<evidence type="ECO:0000256" key="1">
    <source>
        <dbReference type="ARBA" id="ARBA00007317"/>
    </source>
</evidence>
<dbReference type="Proteomes" id="UP000002139">
    <property type="component" value="Chromosome"/>
</dbReference>
<gene>
    <name evidence="12" type="primary">aceF1</name>
    <name evidence="12" type="ordered locus">sce3802</name>
</gene>
<keyword evidence="4 8" id="KW-0450">Lipoyl</keyword>
<dbReference type="InterPro" id="IPR006257">
    <property type="entry name" value="LAT1"/>
</dbReference>
<evidence type="ECO:0000256" key="4">
    <source>
        <dbReference type="ARBA" id="ARBA00022823"/>
    </source>
</evidence>
<dbReference type="PROSITE" id="PS51826">
    <property type="entry name" value="PSBD"/>
    <property type="match status" value="1"/>
</dbReference>
<dbReference type="SUPFAM" id="SSF51230">
    <property type="entry name" value="Single hybrid motif"/>
    <property type="match status" value="1"/>
</dbReference>
<dbReference type="Pfam" id="PF02817">
    <property type="entry name" value="E3_binding"/>
    <property type="match status" value="1"/>
</dbReference>
<dbReference type="AlphaFoldDB" id="A9GWQ7"/>
<feature type="domain" description="Peripheral subunit-binding (PSBD)" evidence="11">
    <location>
        <begin position="150"/>
        <end position="187"/>
    </location>
</feature>
<comment type="cofactor">
    <cofactor evidence="8">
        <name>(R)-lipoate</name>
        <dbReference type="ChEBI" id="CHEBI:83088"/>
    </cofactor>
    <text evidence="8">Binds 1 lipoyl cofactor covalently.</text>
</comment>
<dbReference type="BioCyc" id="SCEL448385:SCE_RS19495-MONOMER"/>
<dbReference type="PANTHER" id="PTHR23151:SF90">
    <property type="entry name" value="DIHYDROLIPOYLLYSINE-RESIDUE ACETYLTRANSFERASE COMPONENT OF PYRUVATE DEHYDROGENASE COMPLEX, MITOCHONDRIAL-RELATED"/>
    <property type="match status" value="1"/>
</dbReference>
<dbReference type="InterPro" id="IPR036625">
    <property type="entry name" value="E3-bd_dom_sf"/>
</dbReference>
<evidence type="ECO:0000256" key="6">
    <source>
        <dbReference type="ARBA" id="ARBA00025211"/>
    </source>
</evidence>
<dbReference type="Pfam" id="PF00198">
    <property type="entry name" value="2-oxoacid_dh"/>
    <property type="match status" value="1"/>
</dbReference>
<feature type="compositionally biased region" description="Low complexity" evidence="9">
    <location>
        <begin position="93"/>
        <end position="103"/>
    </location>
</feature>
<accession>A9GWQ7</accession>
<comment type="catalytic activity">
    <reaction evidence="7 8">
        <text>N(6)-[(R)-dihydrolipoyl]-L-lysyl-[protein] + acetyl-CoA = N(6)-[(R)-S(8)-acetyldihydrolipoyl]-L-lysyl-[protein] + CoA</text>
        <dbReference type="Rhea" id="RHEA:17017"/>
        <dbReference type="Rhea" id="RHEA-COMP:10475"/>
        <dbReference type="Rhea" id="RHEA-COMP:10478"/>
        <dbReference type="ChEBI" id="CHEBI:57287"/>
        <dbReference type="ChEBI" id="CHEBI:57288"/>
        <dbReference type="ChEBI" id="CHEBI:83100"/>
        <dbReference type="ChEBI" id="CHEBI:83111"/>
        <dbReference type="EC" id="2.3.1.12"/>
    </reaction>
</comment>
<dbReference type="eggNOG" id="COG0508">
    <property type="taxonomic scope" value="Bacteria"/>
</dbReference>
<dbReference type="PANTHER" id="PTHR23151">
    <property type="entry name" value="DIHYDROLIPOAMIDE ACETYL/SUCCINYL-TRANSFERASE-RELATED"/>
    <property type="match status" value="1"/>
</dbReference>
<dbReference type="HOGENOM" id="CLU_016733_10_2_7"/>
<keyword evidence="13" id="KW-1185">Reference proteome</keyword>
<dbReference type="Gene3D" id="3.30.559.10">
    <property type="entry name" value="Chloramphenicol acetyltransferase-like domain"/>
    <property type="match status" value="1"/>
</dbReference>
<keyword evidence="5 8" id="KW-0012">Acyltransferase</keyword>
<dbReference type="CDD" id="cd06849">
    <property type="entry name" value="lipoyl_domain"/>
    <property type="match status" value="1"/>
</dbReference>
<proteinExistence type="inferred from homology"/>
<evidence type="ECO:0000256" key="2">
    <source>
        <dbReference type="ARBA" id="ARBA00011484"/>
    </source>
</evidence>
<dbReference type="InterPro" id="IPR011053">
    <property type="entry name" value="Single_hybrid_motif"/>
</dbReference>
<comment type="similarity">
    <text evidence="1 8">Belongs to the 2-oxoacid dehydrogenase family.</text>
</comment>
<dbReference type="STRING" id="448385.sce3802"/>
<feature type="region of interest" description="Disordered" evidence="9">
    <location>
        <begin position="87"/>
        <end position="157"/>
    </location>
</feature>
<dbReference type="Pfam" id="PF00364">
    <property type="entry name" value="Biotin_lipoyl"/>
    <property type="match status" value="1"/>
</dbReference>
<comment type="function">
    <text evidence="6">The pyruvate dehydrogenase complex catalyzes the overall conversion of pyruvate to acetyl-CoA and CO(2). It contains multiple copies of three enzymatic components: pyruvate dehydrogenase (E1), dihydrolipoamide acetyltransferase (E2) and lipoamide dehydrogenase (E3).</text>
</comment>
<dbReference type="SUPFAM" id="SSF52777">
    <property type="entry name" value="CoA-dependent acyltransferases"/>
    <property type="match status" value="1"/>
</dbReference>
<evidence type="ECO:0000256" key="3">
    <source>
        <dbReference type="ARBA" id="ARBA00022679"/>
    </source>
</evidence>
<dbReference type="InterPro" id="IPR001078">
    <property type="entry name" value="2-oxoacid_DH_actylTfrase"/>
</dbReference>
<keyword evidence="3 8" id="KW-0808">Transferase</keyword>
<protein>
    <recommendedName>
        <fullName evidence="8">Acetyltransferase component of pyruvate dehydrogenase complex</fullName>
        <ecNumber evidence="8">2.3.1.12</ecNumber>
    </recommendedName>
</protein>
<evidence type="ECO:0000256" key="5">
    <source>
        <dbReference type="ARBA" id="ARBA00023315"/>
    </source>
</evidence>
<dbReference type="GO" id="GO:0006086">
    <property type="term" value="P:pyruvate decarboxylation to acetyl-CoA"/>
    <property type="evidence" value="ECO:0007669"/>
    <property type="project" value="InterPro"/>
</dbReference>
<organism evidence="12 13">
    <name type="scientific">Sorangium cellulosum (strain So ce56)</name>
    <name type="common">Polyangium cellulosum (strain So ce56)</name>
    <dbReference type="NCBI Taxonomy" id="448385"/>
    <lineage>
        <taxon>Bacteria</taxon>
        <taxon>Pseudomonadati</taxon>
        <taxon>Myxococcota</taxon>
        <taxon>Polyangia</taxon>
        <taxon>Polyangiales</taxon>
        <taxon>Polyangiaceae</taxon>
        <taxon>Sorangium</taxon>
    </lineage>
</organism>
<evidence type="ECO:0000259" key="10">
    <source>
        <dbReference type="PROSITE" id="PS50968"/>
    </source>
</evidence>
<dbReference type="Gene3D" id="4.10.320.10">
    <property type="entry name" value="E3-binding domain"/>
    <property type="match status" value="1"/>
</dbReference>
<dbReference type="PROSITE" id="PS50968">
    <property type="entry name" value="BIOTINYL_LIPOYL"/>
    <property type="match status" value="1"/>
</dbReference>
<evidence type="ECO:0000313" key="13">
    <source>
        <dbReference type="Proteomes" id="UP000002139"/>
    </source>
</evidence>